<keyword evidence="2 4" id="KW-0238">DNA-binding</keyword>
<feature type="DNA-binding region" description="H-T-H motif" evidence="4">
    <location>
        <begin position="25"/>
        <end position="45"/>
    </location>
</feature>
<dbReference type="Pfam" id="PF03221">
    <property type="entry name" value="HTH_Tnp_Tc5"/>
    <property type="match status" value="1"/>
</dbReference>
<dbReference type="InterPro" id="IPR011011">
    <property type="entry name" value="Znf_FYVE_PHD"/>
</dbReference>
<dbReference type="GO" id="GO:0005634">
    <property type="term" value="C:nucleus"/>
    <property type="evidence" value="ECO:0007669"/>
    <property type="project" value="UniProtKB-SubCell"/>
</dbReference>
<dbReference type="OrthoDB" id="6626593at2759"/>
<comment type="subcellular location">
    <subcellularLocation>
        <location evidence="1 4">Nucleus</location>
    </subcellularLocation>
</comment>
<evidence type="ECO:0000256" key="1">
    <source>
        <dbReference type="ARBA" id="ARBA00004123"/>
    </source>
</evidence>
<evidence type="ECO:0000256" key="2">
    <source>
        <dbReference type="ARBA" id="ARBA00023125"/>
    </source>
</evidence>
<evidence type="ECO:0000256" key="4">
    <source>
        <dbReference type="PROSITE-ProRule" id="PRU00320"/>
    </source>
</evidence>
<dbReference type="InterPro" id="IPR006600">
    <property type="entry name" value="HTH_CenpB_DNA-bd_dom"/>
</dbReference>
<keyword evidence="7" id="KW-1185">Reference proteome</keyword>
<dbReference type="InterPro" id="IPR007889">
    <property type="entry name" value="HTH_Psq"/>
</dbReference>
<dbReference type="AlphaFoldDB" id="A0A6G0VPT6"/>
<dbReference type="EMBL" id="VUJU01013510">
    <property type="protein sequence ID" value="KAF0704623.1"/>
    <property type="molecule type" value="Genomic_DNA"/>
</dbReference>
<dbReference type="SUPFAM" id="SSF46689">
    <property type="entry name" value="Homeodomain-like"/>
    <property type="match status" value="1"/>
</dbReference>
<feature type="domain" description="HTH psq-type" evidence="5">
    <location>
        <begin position="1"/>
        <end position="49"/>
    </location>
</feature>
<dbReference type="Gene3D" id="3.30.420.10">
    <property type="entry name" value="Ribonuclease H-like superfamily/Ribonuclease H"/>
    <property type="match status" value="1"/>
</dbReference>
<dbReference type="Pfam" id="PF03184">
    <property type="entry name" value="DDE_1"/>
    <property type="match status" value="1"/>
</dbReference>
<dbReference type="PANTHER" id="PTHR19303">
    <property type="entry name" value="TRANSPOSON"/>
    <property type="match status" value="1"/>
</dbReference>
<dbReference type="InterPro" id="IPR050863">
    <property type="entry name" value="CenT-Element_Derived"/>
</dbReference>
<dbReference type="Proteomes" id="UP000478052">
    <property type="component" value="Unassembled WGS sequence"/>
</dbReference>
<evidence type="ECO:0000313" key="6">
    <source>
        <dbReference type="EMBL" id="KAF0704623.1"/>
    </source>
</evidence>
<evidence type="ECO:0000256" key="3">
    <source>
        <dbReference type="ARBA" id="ARBA00023242"/>
    </source>
</evidence>
<reference evidence="6 7" key="1">
    <citation type="submission" date="2019-08" db="EMBL/GenBank/DDBJ databases">
        <title>Whole genome of Aphis craccivora.</title>
        <authorList>
            <person name="Voronova N.V."/>
            <person name="Shulinski R.S."/>
            <person name="Bandarenka Y.V."/>
            <person name="Zhorov D.G."/>
            <person name="Warner D."/>
        </authorList>
    </citation>
    <scope>NUCLEOTIDE SEQUENCE [LARGE SCALE GENOMIC DNA]</scope>
    <source>
        <strain evidence="6">180601</strain>
        <tissue evidence="6">Whole Body</tissue>
    </source>
</reference>
<dbReference type="GO" id="GO:0003677">
    <property type="term" value="F:DNA binding"/>
    <property type="evidence" value="ECO:0007669"/>
    <property type="project" value="UniProtKB-UniRule"/>
</dbReference>
<dbReference type="InterPro" id="IPR036397">
    <property type="entry name" value="RNaseH_sf"/>
</dbReference>
<dbReference type="PROSITE" id="PS50960">
    <property type="entry name" value="HTH_PSQ"/>
    <property type="match status" value="1"/>
</dbReference>
<organism evidence="6 7">
    <name type="scientific">Aphis craccivora</name>
    <name type="common">Cowpea aphid</name>
    <dbReference type="NCBI Taxonomy" id="307492"/>
    <lineage>
        <taxon>Eukaryota</taxon>
        <taxon>Metazoa</taxon>
        <taxon>Ecdysozoa</taxon>
        <taxon>Arthropoda</taxon>
        <taxon>Hexapoda</taxon>
        <taxon>Insecta</taxon>
        <taxon>Pterygota</taxon>
        <taxon>Neoptera</taxon>
        <taxon>Paraneoptera</taxon>
        <taxon>Hemiptera</taxon>
        <taxon>Sternorrhyncha</taxon>
        <taxon>Aphidomorpha</taxon>
        <taxon>Aphidoidea</taxon>
        <taxon>Aphididae</taxon>
        <taxon>Aphidini</taxon>
        <taxon>Aphis</taxon>
        <taxon>Aphis</taxon>
    </lineage>
</organism>
<dbReference type="InterPro" id="IPR009057">
    <property type="entry name" value="Homeodomain-like_sf"/>
</dbReference>
<gene>
    <name evidence="6" type="ORF">FWK35_00037776</name>
</gene>
<comment type="caution">
    <text evidence="6">The sequence shown here is derived from an EMBL/GenBank/DDBJ whole genome shotgun (WGS) entry which is preliminary data.</text>
</comment>
<keyword evidence="3 4" id="KW-0539">Nucleus</keyword>
<dbReference type="PANTHER" id="PTHR19303:SF74">
    <property type="entry name" value="POGO TRANSPOSABLE ELEMENT WITH KRAB DOMAIN"/>
    <property type="match status" value="1"/>
</dbReference>
<dbReference type="CDD" id="cd15517">
    <property type="entry name" value="PHD_TCF19_like"/>
    <property type="match status" value="1"/>
</dbReference>
<dbReference type="Gene3D" id="1.10.10.60">
    <property type="entry name" value="Homeodomain-like"/>
    <property type="match status" value="1"/>
</dbReference>
<proteinExistence type="predicted"/>
<accession>A0A6G0VPT6</accession>
<dbReference type="SUPFAM" id="SSF57903">
    <property type="entry name" value="FYVE/PHD zinc finger"/>
    <property type="match status" value="1"/>
</dbReference>
<sequence>MNKKAAWTDKNLKAAMLAVEKGKGKRESARNFGIPYSTLKDRLKTKNTSSARYGRFSTFTLAQENELANHCIYLAKMFYGLSPIDLRKAAYEFAVSNNIKNKFNEEKKMAGKDWLQAFLKRHPELSIRKPEATSIARISGFNKDAVQLFFSNLNEVYQKYSFQPDRIYNVDETGISTVPQVTKILGLKGIKQLGKVVSWERGRNITVVCAISASGNYVPPMFIYPRERMSDLLKKDGPIGAVYECSKKGWINEELFIVWLKHFVKITCATPDNPILLLLDNHSSHCTLASFEYCRENGIVMLSFPPHTSHKLQPLDLTVFGSLKKSYSNQCDLFLRNNNHEKITPYDVAGIFKLAFVRIATVEKAQNGFKVSGVVPFNPLIFTDEDFSPASIMEPDDEMTQVDAQLDMHTTILDVANNNSYQPQNVNKQPISTNRVTIQQISPLHVKQNKTSKRAGKKGASKILTRTPEKSELQRKENNKLKKIIKANTKIIKKEKTAKKTAVKKKLYLKDSSTSGDEAIQDLCDDNSEGEIDEFENELCILCNEFGKTEMWFRCGVCKKWAHKECTGHDDYKTYICDFCK</sequence>
<dbReference type="InterPro" id="IPR004875">
    <property type="entry name" value="DDE_SF_endonuclease_dom"/>
</dbReference>
<name>A0A6G0VPT6_APHCR</name>
<protein>
    <submittedName>
        <fullName evidence="6">Tigger transposable element-derived protein 4-like</fullName>
    </submittedName>
</protein>
<evidence type="ECO:0000259" key="5">
    <source>
        <dbReference type="PROSITE" id="PS50960"/>
    </source>
</evidence>
<evidence type="ECO:0000313" key="7">
    <source>
        <dbReference type="Proteomes" id="UP000478052"/>
    </source>
</evidence>